<gene>
    <name evidence="20" type="ORF">DCAR_0206533</name>
</gene>
<keyword evidence="10" id="KW-0460">Magnesium</keyword>
<dbReference type="PANTHER" id="PTHR10903:SF120">
    <property type="entry name" value="TRANSLOCASE OF CHLOROPLAST 159, CHLOROPLASTIC"/>
    <property type="match status" value="1"/>
</dbReference>
<evidence type="ECO:0000256" key="9">
    <source>
        <dbReference type="ARBA" id="ARBA00022805"/>
    </source>
</evidence>
<evidence type="ECO:0000256" key="12">
    <source>
        <dbReference type="ARBA" id="ARBA00022989"/>
    </source>
</evidence>
<dbReference type="FunFam" id="3.40.50.300:FF:000413">
    <property type="entry name" value="Translocase of chloroplast 120, chloroplastic"/>
    <property type="match status" value="1"/>
</dbReference>
<dbReference type="PANTHER" id="PTHR10903">
    <property type="entry name" value="GTPASE, IMAP FAMILY MEMBER-RELATED"/>
    <property type="match status" value="1"/>
</dbReference>
<feature type="region of interest" description="Disordered" evidence="17">
    <location>
        <begin position="730"/>
        <end position="761"/>
    </location>
</feature>
<dbReference type="GO" id="GO:0046872">
    <property type="term" value="F:metal ion binding"/>
    <property type="evidence" value="ECO:0007669"/>
    <property type="project" value="UniProtKB-KW"/>
</dbReference>
<evidence type="ECO:0000256" key="17">
    <source>
        <dbReference type="SAM" id="MobiDB-lite"/>
    </source>
</evidence>
<dbReference type="InterPro" id="IPR006703">
    <property type="entry name" value="G_AIG1"/>
</dbReference>
<dbReference type="GO" id="GO:0005525">
    <property type="term" value="F:GTP binding"/>
    <property type="evidence" value="ECO:0007669"/>
    <property type="project" value="UniProtKB-KW"/>
</dbReference>
<comment type="subcellular location">
    <subcellularLocation>
        <location evidence="15">Plastid</location>
        <location evidence="15">Chloroplast outer membrane</location>
        <topology evidence="15">Single-pass membrane protein</topology>
    </subcellularLocation>
</comment>
<feature type="compositionally biased region" description="Acidic residues" evidence="17">
    <location>
        <begin position="698"/>
        <end position="709"/>
    </location>
</feature>
<reference evidence="20" key="1">
    <citation type="journal article" date="2016" name="Nat. Genet.">
        <title>A high-quality carrot genome assembly provides new insights into carotenoid accumulation and asterid genome evolution.</title>
        <authorList>
            <person name="Iorizzo M."/>
            <person name="Ellison S."/>
            <person name="Senalik D."/>
            <person name="Zeng P."/>
            <person name="Satapoomin P."/>
            <person name="Huang J."/>
            <person name="Bowman M."/>
            <person name="Iovene M."/>
            <person name="Sanseverino W."/>
            <person name="Cavagnaro P."/>
            <person name="Yildiz M."/>
            <person name="Macko-Podgorni A."/>
            <person name="Moranska E."/>
            <person name="Grzebelus E."/>
            <person name="Grzebelus D."/>
            <person name="Ashrafi H."/>
            <person name="Zheng Z."/>
            <person name="Cheng S."/>
            <person name="Spooner D."/>
            <person name="Van Deynze A."/>
            <person name="Simon P."/>
        </authorList>
    </citation>
    <scope>NUCLEOTIDE SEQUENCE</scope>
    <source>
        <tissue evidence="20">Leaf</tissue>
    </source>
</reference>
<dbReference type="Proteomes" id="UP000077755">
    <property type="component" value="Chromosome 2"/>
</dbReference>
<evidence type="ECO:0000259" key="18">
    <source>
        <dbReference type="Pfam" id="PF04548"/>
    </source>
</evidence>
<keyword evidence="11" id="KW-0653">Protein transport</keyword>
<feature type="compositionally biased region" description="Basic and acidic residues" evidence="17">
    <location>
        <begin position="621"/>
        <end position="630"/>
    </location>
</feature>
<dbReference type="Gene3D" id="3.40.50.300">
    <property type="entry name" value="P-loop containing nucleotide triphosphate hydrolases"/>
    <property type="match status" value="1"/>
</dbReference>
<feature type="compositionally biased region" description="Polar residues" evidence="17">
    <location>
        <begin position="601"/>
        <end position="619"/>
    </location>
</feature>
<evidence type="ECO:0000256" key="5">
    <source>
        <dbReference type="ARBA" id="ARBA00022692"/>
    </source>
</evidence>
<dbReference type="GO" id="GO:0015031">
    <property type="term" value="P:protein transport"/>
    <property type="evidence" value="ECO:0007669"/>
    <property type="project" value="UniProtKB-KW"/>
</dbReference>
<evidence type="ECO:0000256" key="3">
    <source>
        <dbReference type="ARBA" id="ARBA00022528"/>
    </source>
</evidence>
<evidence type="ECO:0000256" key="15">
    <source>
        <dbReference type="ARBA" id="ARBA00023766"/>
    </source>
</evidence>
<feature type="compositionally biased region" description="Acidic residues" evidence="17">
    <location>
        <begin position="637"/>
        <end position="651"/>
    </location>
</feature>
<evidence type="ECO:0000256" key="11">
    <source>
        <dbReference type="ARBA" id="ARBA00022927"/>
    </source>
</evidence>
<dbReference type="SUPFAM" id="SSF52540">
    <property type="entry name" value="P-loop containing nucleoside triphosphate hydrolases"/>
    <property type="match status" value="1"/>
</dbReference>
<organism evidence="20 21">
    <name type="scientific">Daucus carota subsp. sativus</name>
    <name type="common">Carrot</name>
    <dbReference type="NCBI Taxonomy" id="79200"/>
    <lineage>
        <taxon>Eukaryota</taxon>
        <taxon>Viridiplantae</taxon>
        <taxon>Streptophyta</taxon>
        <taxon>Embryophyta</taxon>
        <taxon>Tracheophyta</taxon>
        <taxon>Spermatophyta</taxon>
        <taxon>Magnoliopsida</taxon>
        <taxon>eudicotyledons</taxon>
        <taxon>Gunneridae</taxon>
        <taxon>Pentapetalae</taxon>
        <taxon>asterids</taxon>
        <taxon>campanulids</taxon>
        <taxon>Apiales</taxon>
        <taxon>Apiaceae</taxon>
        <taxon>Apioideae</taxon>
        <taxon>Scandiceae</taxon>
        <taxon>Daucinae</taxon>
        <taxon>Daucus</taxon>
        <taxon>Daucus sect. Daucus</taxon>
    </lineage>
</organism>
<evidence type="ECO:0000256" key="6">
    <source>
        <dbReference type="ARBA" id="ARBA00022723"/>
    </source>
</evidence>
<keyword evidence="14" id="KW-0472">Membrane</keyword>
<dbReference type="GO" id="GO:0003924">
    <property type="term" value="F:GTPase activity"/>
    <property type="evidence" value="ECO:0007669"/>
    <property type="project" value="InterPro"/>
</dbReference>
<dbReference type="Pfam" id="PF11886">
    <property type="entry name" value="TOC159_MAD"/>
    <property type="match status" value="1"/>
</dbReference>
<feature type="region of interest" description="Disordered" evidence="17">
    <location>
        <begin position="669"/>
        <end position="710"/>
    </location>
</feature>
<evidence type="ECO:0000256" key="4">
    <source>
        <dbReference type="ARBA" id="ARBA00022640"/>
    </source>
</evidence>
<evidence type="ECO:0008006" key="22">
    <source>
        <dbReference type="Google" id="ProtNLM"/>
    </source>
</evidence>
<feature type="region of interest" description="Disordered" evidence="17">
    <location>
        <begin position="1117"/>
        <end position="1158"/>
    </location>
</feature>
<dbReference type="InterPro" id="IPR045058">
    <property type="entry name" value="GIMA/IAN/Toc"/>
</dbReference>
<dbReference type="GO" id="GO:0045036">
    <property type="term" value="P:protein targeting to chloroplast"/>
    <property type="evidence" value="ECO:0007669"/>
    <property type="project" value="InterPro"/>
</dbReference>
<evidence type="ECO:0000313" key="20">
    <source>
        <dbReference type="EMBL" id="WOG87310.1"/>
    </source>
</evidence>
<keyword evidence="2" id="KW-0813">Transport</keyword>
<protein>
    <recommendedName>
        <fullName evidence="22">AIG1-type G domain-containing protein</fullName>
    </recommendedName>
</protein>
<evidence type="ECO:0000256" key="14">
    <source>
        <dbReference type="ARBA" id="ARBA00023136"/>
    </source>
</evidence>
<evidence type="ECO:0000259" key="19">
    <source>
        <dbReference type="Pfam" id="PF11886"/>
    </source>
</evidence>
<keyword evidence="4" id="KW-0934">Plastid</keyword>
<feature type="domain" description="Translocase of chloroplast 159/132 membrane anchor" evidence="19">
    <location>
        <begin position="1228"/>
        <end position="1492"/>
    </location>
</feature>
<keyword evidence="6" id="KW-0479">Metal-binding</keyword>
<keyword evidence="9" id="KW-1002">Plastid outer membrane</keyword>
<dbReference type="EMBL" id="CP093344">
    <property type="protein sequence ID" value="WOG87310.1"/>
    <property type="molecule type" value="Genomic_DNA"/>
</dbReference>
<keyword evidence="21" id="KW-1185">Reference proteome</keyword>
<keyword evidence="12" id="KW-1133">Transmembrane helix</keyword>
<sequence length="1504" mass="161064">MESTAEAASNSLLSADPFTGSVETSSFLDKNVVNDTNVLNGSDDIDSISSVSDDGFVSGEEDFDVEKKSFLDYPDDKYKTVDVNSGDPFVDFETPIAGGEEKSFKDVVLESGEGLNGVVERIGDGVEKSFKDVVAESGESLNGVVEGNGDVVEKSFKDVVESGESLNGVVEGSGDGVKESFKDVVVESGDGVLGNVDVVTEGGLREDKVTEFSEGLGSDLNGVVEKNGGVGKSFKDVVVEGGEGLTGNVDVGAEGGFVEEEVRGFTEGLGSGVEENSLESEEVLEVKKMEGVSQVVEKHVVESSESEQVGDVVVESGSGVEVTREGDTVVETINVDLLEPGVAVVGEMEGNGTAYRSMNLNAESDQVSAGTVEEGSGENIIVSAESDNPSLENGSDKVIVGTFEENEVQNIGAPSNSQLSDIDNAKITLDGDSVGKDLHVNMAVSGVAVGIEKEEVDGVLSGAGQVHGEIVSFVKDGNFLHSNANIVEPNTFADVKTTPEGDSVVENIKVDMSEPGVAVVGNIEEDGQADANVGNNQENEKEHVNQIEGVEVVSTRNFVGDDGSDAAVDALLPVSSIPTNAEEHKRDDDLSLSVQDEITENGVSEKSLANDSAESNPLQNKEIEVKDDANFVKNETSEDDLEGSGSDEGDSDGMIFGSSEAAKQFIEELERGSEGNSNSGAESFHDNAQRIDGQIVTDSEEEDSDEEGEGKELFNSAALTALLKAATGAGSDGGNITISQDGSGRFSIERPAGLGSSTHSLRPAARANRSNFFNPSIFAGGEETEDNLTAEEKGKIEKLQSIRVKFLRLVQRLGMSSGDSVASQVLYRLALVAGRQTGQLFNLDNAKQTSLQLEDEKADLDFSLSILVLGKSGVGKSATINAILGEEKAPVDAFQPATTAVKEIIGVVDGVKIRVFDTPGLKSSVVDQSFNRSILSSVKKFTKKNPVDIVLYVDRLDAQTRDLNDIPLLRTITSSLGSPIWRSVIVTLTHAASAPPEGPSGSPFSYDSFVSQRSNVVQQSIGQASGDLRMLSPSLMNPVCLVENHSSCRRNREGQKVLPNGQSWRPQLLILCYSTKILSEANSISKPQDSFDSRRLFGYRTRSPPLPYMLSSMLQSRVHPKLSSEQGGDNGDSDVDLADLSDSDQEDEDEYDQLPPFKPLRKSQLAKLSVEQRKAYFEEYDYRVKLLQKKQWREELKRLKEMKMKGKDSANDQGYNEEDPDAGSAAPVSVPLPDMALPPTFDGDNPAHRYRFLEPTSQFLARPVLDTHGWDHDCGYDGVNLEQSLAILSQFPAVVSVQLTKDKKEFTVNLDSSIAAKHGENGSSMAGFDIQNMGKQLAYIIRGETKFKNFRKNKTAAGISVTFLGENVVTGLKVEDQISFGKQYSLVASGGTVRSQQDVAYGANIELQRRELDYPIGQVQSTLGLSIIKWRGDLALGFNSVANFSIGRNSKVAVRGSLNNKLSGQISVRTSSSEHLSLALASILPVAVTIYKKLFPVGDKYSTY</sequence>
<keyword evidence="8" id="KW-0378">Hydrolase</keyword>
<keyword evidence="3" id="KW-0150">Chloroplast</keyword>
<evidence type="ECO:0000256" key="7">
    <source>
        <dbReference type="ARBA" id="ARBA00022741"/>
    </source>
</evidence>
<name>A0AAF0WFW6_DAUCS</name>
<dbReference type="Pfam" id="PF04548">
    <property type="entry name" value="AIG1"/>
    <property type="match status" value="1"/>
</dbReference>
<proteinExistence type="inferred from homology"/>
<feature type="region of interest" description="Disordered" evidence="17">
    <location>
        <begin position="1203"/>
        <end position="1243"/>
    </location>
</feature>
<accession>A0AAF0WFW6</accession>
<reference evidence="20" key="2">
    <citation type="submission" date="2022-03" db="EMBL/GenBank/DDBJ databases">
        <title>Draft title - Genomic analysis of global carrot germplasm unveils the trajectory of domestication and the origin of high carotenoid orange carrot.</title>
        <authorList>
            <person name="Iorizzo M."/>
            <person name="Ellison S."/>
            <person name="Senalik D."/>
            <person name="Macko-Podgorni A."/>
            <person name="Grzebelus D."/>
            <person name="Bostan H."/>
            <person name="Rolling W."/>
            <person name="Curaba J."/>
            <person name="Simon P."/>
        </authorList>
    </citation>
    <scope>NUCLEOTIDE SEQUENCE</scope>
    <source>
        <tissue evidence="20">Leaf</tissue>
    </source>
</reference>
<evidence type="ECO:0000256" key="2">
    <source>
        <dbReference type="ARBA" id="ARBA00022448"/>
    </source>
</evidence>
<keyword evidence="5" id="KW-0812">Transmembrane</keyword>
<feature type="region of interest" description="Disordered" evidence="17">
    <location>
        <begin position="601"/>
        <end position="655"/>
    </location>
</feature>
<evidence type="ECO:0000256" key="1">
    <source>
        <dbReference type="ARBA" id="ARBA00001946"/>
    </source>
</evidence>
<dbReference type="InterPro" id="IPR024283">
    <property type="entry name" value="TOC159_MAD"/>
</dbReference>
<evidence type="ECO:0000313" key="21">
    <source>
        <dbReference type="Proteomes" id="UP000077755"/>
    </source>
</evidence>
<dbReference type="InterPro" id="IPR027417">
    <property type="entry name" value="P-loop_NTPase"/>
</dbReference>
<evidence type="ECO:0000256" key="10">
    <source>
        <dbReference type="ARBA" id="ARBA00022842"/>
    </source>
</evidence>
<keyword evidence="7" id="KW-0547">Nucleotide-binding</keyword>
<comment type="similarity">
    <text evidence="16">Belongs to the TRAFAC class TrmE-Era-EngA-EngB-Septin-like GTPase superfamily. AIG1/Toc34/Toc159-like paraseptin GTPase family. TOC159 subfamily.</text>
</comment>
<dbReference type="GO" id="GO:0009707">
    <property type="term" value="C:chloroplast outer membrane"/>
    <property type="evidence" value="ECO:0007669"/>
    <property type="project" value="UniProtKB-SubCell"/>
</dbReference>
<dbReference type="CDD" id="cd01853">
    <property type="entry name" value="Toc34_like"/>
    <property type="match status" value="1"/>
</dbReference>
<dbReference type="InterPro" id="IPR005690">
    <property type="entry name" value="Toc86_159"/>
</dbReference>
<evidence type="ECO:0000256" key="16">
    <source>
        <dbReference type="ARBA" id="ARBA00023775"/>
    </source>
</evidence>
<keyword evidence="13" id="KW-0342">GTP-binding</keyword>
<comment type="cofactor">
    <cofactor evidence="1">
        <name>Mg(2+)</name>
        <dbReference type="ChEBI" id="CHEBI:18420"/>
    </cofactor>
</comment>
<evidence type="ECO:0000256" key="8">
    <source>
        <dbReference type="ARBA" id="ARBA00022801"/>
    </source>
</evidence>
<evidence type="ECO:0000256" key="13">
    <source>
        <dbReference type="ARBA" id="ARBA00023134"/>
    </source>
</evidence>
<feature type="domain" description="AIG1-type G" evidence="18">
    <location>
        <begin position="865"/>
        <end position="1022"/>
    </location>
</feature>
<feature type="compositionally biased region" description="Acidic residues" evidence="17">
    <location>
        <begin position="1131"/>
        <end position="1152"/>
    </location>
</feature>
<dbReference type="NCBIfam" id="TIGR00993">
    <property type="entry name" value="3a0901s04IAP86"/>
    <property type="match status" value="1"/>
</dbReference>